<dbReference type="PROSITE" id="PS50835">
    <property type="entry name" value="IG_LIKE"/>
    <property type="match status" value="1"/>
</dbReference>
<reference evidence="5" key="1">
    <citation type="submission" date="2020-02" db="EMBL/GenBank/DDBJ databases">
        <title>Bird 10,000 Genomes (B10K) Project - Family phase.</title>
        <authorList>
            <person name="Zhang G."/>
        </authorList>
    </citation>
    <scope>NUCLEOTIDE SEQUENCE</scope>
    <source>
        <strain evidence="5">B10K-DU-023-52</strain>
        <tissue evidence="5">Mixed tissue sample</tissue>
    </source>
</reference>
<dbReference type="Pfam" id="PF07686">
    <property type="entry name" value="V-set"/>
    <property type="match status" value="1"/>
</dbReference>
<keyword evidence="3" id="KW-0472">Membrane</keyword>
<proteinExistence type="predicted"/>
<keyword evidence="6" id="KW-1185">Reference proteome</keyword>
<dbReference type="InterPro" id="IPR013783">
    <property type="entry name" value="Ig-like_fold"/>
</dbReference>
<dbReference type="AlphaFoldDB" id="A0A852K2B5"/>
<dbReference type="Gene3D" id="2.60.40.10">
    <property type="entry name" value="Immunoglobulins"/>
    <property type="match status" value="1"/>
</dbReference>
<accession>A0A852K2B5</accession>
<evidence type="ECO:0000313" key="5">
    <source>
        <dbReference type="EMBL" id="NXX72351.1"/>
    </source>
</evidence>
<evidence type="ECO:0000313" key="6">
    <source>
        <dbReference type="Proteomes" id="UP000618746"/>
    </source>
</evidence>
<feature type="domain" description="Ig-like" evidence="4">
    <location>
        <begin position="1"/>
        <end position="61"/>
    </location>
</feature>
<dbReference type="OrthoDB" id="8959642at2759"/>
<comment type="caution">
    <text evidence="5">The sequence shown here is derived from an EMBL/GenBank/DDBJ whole genome shotgun (WGS) entry which is preliminary data.</text>
</comment>
<dbReference type="EMBL" id="WBNQ01498611">
    <property type="protein sequence ID" value="NXX72351.1"/>
    <property type="molecule type" value="Genomic_DNA"/>
</dbReference>
<evidence type="ECO:0000256" key="1">
    <source>
        <dbReference type="ARBA" id="ARBA00004370"/>
    </source>
</evidence>
<dbReference type="InterPro" id="IPR007110">
    <property type="entry name" value="Ig-like_dom"/>
</dbReference>
<dbReference type="PANTHER" id="PTHR11860:SF87">
    <property type="entry name" value="CMRF35-LIKE MOLECULE 8"/>
    <property type="match status" value="1"/>
</dbReference>
<dbReference type="InterPro" id="IPR036179">
    <property type="entry name" value="Ig-like_dom_sf"/>
</dbReference>
<name>A0A852K2B5_SPIPA</name>
<comment type="subcellular location">
    <subcellularLocation>
        <location evidence="1">Membrane</location>
    </subcellularLocation>
</comment>
<dbReference type="Proteomes" id="UP000618746">
    <property type="component" value="Unassembled WGS sequence"/>
</dbReference>
<dbReference type="GO" id="GO:0004888">
    <property type="term" value="F:transmembrane signaling receptor activity"/>
    <property type="evidence" value="ECO:0007669"/>
    <property type="project" value="TreeGrafter"/>
</dbReference>
<feature type="non-terminal residue" evidence="5">
    <location>
        <position position="1"/>
    </location>
</feature>
<gene>
    <name evidence="5" type="primary">Cd300a</name>
    <name evidence="5" type="ORF">SPIPAS_R09580</name>
</gene>
<keyword evidence="2" id="KW-0812">Transmembrane</keyword>
<sequence>QKYWYLSLGNGERKEVLRTYSYEESRSQDGRIQIKDNKASKTFSVTMSDLKAEDSGTYFCT</sequence>
<dbReference type="SUPFAM" id="SSF48726">
    <property type="entry name" value="Immunoglobulin"/>
    <property type="match status" value="1"/>
</dbReference>
<evidence type="ECO:0000259" key="4">
    <source>
        <dbReference type="PROSITE" id="PS50835"/>
    </source>
</evidence>
<organism evidence="5 6">
    <name type="scientific">Spizella passerina</name>
    <name type="common">Chipping sparrow</name>
    <dbReference type="NCBI Taxonomy" id="40210"/>
    <lineage>
        <taxon>Eukaryota</taxon>
        <taxon>Metazoa</taxon>
        <taxon>Chordata</taxon>
        <taxon>Craniata</taxon>
        <taxon>Vertebrata</taxon>
        <taxon>Euteleostomi</taxon>
        <taxon>Archelosauria</taxon>
        <taxon>Archosauria</taxon>
        <taxon>Dinosauria</taxon>
        <taxon>Saurischia</taxon>
        <taxon>Theropoda</taxon>
        <taxon>Coelurosauria</taxon>
        <taxon>Aves</taxon>
        <taxon>Neognathae</taxon>
        <taxon>Neoaves</taxon>
        <taxon>Telluraves</taxon>
        <taxon>Australaves</taxon>
        <taxon>Passeriformes</taxon>
        <taxon>Passerellidae</taxon>
        <taxon>Spizella</taxon>
    </lineage>
</organism>
<protein>
    <submittedName>
        <fullName evidence="5">CLM8 protein</fullName>
    </submittedName>
</protein>
<dbReference type="InterPro" id="IPR050671">
    <property type="entry name" value="CD300_family_receptors"/>
</dbReference>
<feature type="non-terminal residue" evidence="5">
    <location>
        <position position="61"/>
    </location>
</feature>
<evidence type="ECO:0000256" key="3">
    <source>
        <dbReference type="ARBA" id="ARBA00023136"/>
    </source>
</evidence>
<dbReference type="PANTHER" id="PTHR11860">
    <property type="entry name" value="POLYMERIC-IMMUNOGLOBULIN RECEPTOR"/>
    <property type="match status" value="1"/>
</dbReference>
<evidence type="ECO:0000256" key="2">
    <source>
        <dbReference type="ARBA" id="ARBA00022692"/>
    </source>
</evidence>
<dbReference type="GO" id="GO:0005886">
    <property type="term" value="C:plasma membrane"/>
    <property type="evidence" value="ECO:0007669"/>
    <property type="project" value="TreeGrafter"/>
</dbReference>
<dbReference type="InterPro" id="IPR013106">
    <property type="entry name" value="Ig_V-set"/>
</dbReference>